<name>A0A1I3AK96_9EURY</name>
<evidence type="ECO:0000313" key="2">
    <source>
        <dbReference type="EMBL" id="SFH49761.1"/>
    </source>
</evidence>
<dbReference type="InterPro" id="IPR029052">
    <property type="entry name" value="Metallo-depent_PP-like"/>
</dbReference>
<dbReference type="InterPro" id="IPR004843">
    <property type="entry name" value="Calcineurin-like_PHP"/>
</dbReference>
<dbReference type="AlphaFoldDB" id="A0A1I3AK96"/>
<dbReference type="Pfam" id="PF00149">
    <property type="entry name" value="Metallophos"/>
    <property type="match status" value="1"/>
</dbReference>
<dbReference type="PANTHER" id="PTHR30337:SF0">
    <property type="entry name" value="NUCLEASE SBCCD SUBUNIT D"/>
    <property type="match status" value="1"/>
</dbReference>
<accession>A0A1I3AK96</accession>
<keyword evidence="3" id="KW-1185">Reference proteome</keyword>
<dbReference type="GO" id="GO:0016787">
    <property type="term" value="F:hydrolase activity"/>
    <property type="evidence" value="ECO:0007669"/>
    <property type="project" value="InterPro"/>
</dbReference>
<evidence type="ECO:0000313" key="3">
    <source>
        <dbReference type="Proteomes" id="UP000323537"/>
    </source>
</evidence>
<proteinExistence type="predicted"/>
<gene>
    <name evidence="2" type="ORF">SAMN04488066_1066</name>
</gene>
<organism evidence="2 3">
    <name type="scientific">Halorubrum aquaticum</name>
    <dbReference type="NCBI Taxonomy" id="387340"/>
    <lineage>
        <taxon>Archaea</taxon>
        <taxon>Methanobacteriati</taxon>
        <taxon>Methanobacteriota</taxon>
        <taxon>Stenosarchaea group</taxon>
        <taxon>Halobacteria</taxon>
        <taxon>Halobacteriales</taxon>
        <taxon>Haloferacaceae</taxon>
        <taxon>Halorubrum</taxon>
    </lineage>
</organism>
<feature type="domain" description="Calcineurin-like phosphoesterase" evidence="1">
    <location>
        <begin position="69"/>
        <end position="266"/>
    </location>
</feature>
<dbReference type="Proteomes" id="UP000323537">
    <property type="component" value="Unassembled WGS sequence"/>
</dbReference>
<dbReference type="OrthoDB" id="11638at2157"/>
<dbReference type="SUPFAM" id="SSF56300">
    <property type="entry name" value="Metallo-dependent phosphatases"/>
    <property type="match status" value="1"/>
</dbReference>
<dbReference type="InterPro" id="IPR050535">
    <property type="entry name" value="DNA_Repair-Maintenance_Comp"/>
</dbReference>
<reference evidence="2 3" key="1">
    <citation type="submission" date="2016-10" db="EMBL/GenBank/DDBJ databases">
        <authorList>
            <person name="Varghese N."/>
            <person name="Submissions S."/>
        </authorList>
    </citation>
    <scope>NUCLEOTIDE SEQUENCE [LARGE SCALE GENOMIC DNA]</scope>
    <source>
        <strain evidence="2 3">CGMCC 1.6377</strain>
    </source>
</reference>
<protein>
    <recommendedName>
        <fullName evidence="1">Calcineurin-like phosphoesterase domain-containing protein</fullName>
    </recommendedName>
</protein>
<sequence length="319" mass="35139">MTQSREEVSCPVTGCSYRGQPASVAGHVSGKRDERHDWQRLGYDGARHYKREQSQTQSTEEPTPVFPILTDSHVGKQSGGYGASTWKIDPLEDLETVLGFVDSLHKVDTKEGQLLFEQILYTGDLFQNNRGGIGNDDVAAVRAIFEDLPTDVLPVLYICGNHARSEGRQVWNEFESAGLAQSLSTTPYVLGNTAIYGIDHHSEQWWESAPTLEPSSAPLRVLCLHQSIEPFRKSSTAEFDLRTMLPRVSTAIDGVPEVVIVGHMHEIIDEQISVDGQNVRVINAGSTTNIGATEDEIIPGMSLLYPDSGSTKSLRFPDE</sequence>
<dbReference type="PANTHER" id="PTHR30337">
    <property type="entry name" value="COMPONENT OF ATP-DEPENDENT DSDNA EXONUCLEASE"/>
    <property type="match status" value="1"/>
</dbReference>
<evidence type="ECO:0000259" key="1">
    <source>
        <dbReference type="Pfam" id="PF00149"/>
    </source>
</evidence>
<dbReference type="RefSeq" id="WP_149784059.1">
    <property type="nucleotide sequence ID" value="NZ_BAAADP010000004.1"/>
</dbReference>
<dbReference type="Gene3D" id="3.60.21.10">
    <property type="match status" value="1"/>
</dbReference>
<dbReference type="EMBL" id="FOPZ01000006">
    <property type="protein sequence ID" value="SFH49761.1"/>
    <property type="molecule type" value="Genomic_DNA"/>
</dbReference>